<feature type="compositionally biased region" description="Basic and acidic residues" evidence="1">
    <location>
        <begin position="11"/>
        <end position="24"/>
    </location>
</feature>
<reference evidence="2" key="1">
    <citation type="submission" date="2021-01" db="EMBL/GenBank/DDBJ databases">
        <authorList>
            <person name="Corre E."/>
            <person name="Pelletier E."/>
            <person name="Niang G."/>
            <person name="Scheremetjew M."/>
            <person name="Finn R."/>
            <person name="Kale V."/>
            <person name="Holt S."/>
            <person name="Cochrane G."/>
            <person name="Meng A."/>
            <person name="Brown T."/>
            <person name="Cohen L."/>
        </authorList>
    </citation>
    <scope>NUCLEOTIDE SEQUENCE</scope>
    <source>
        <strain evidence="2">CCCM811</strain>
    </source>
</reference>
<evidence type="ECO:0008006" key="3">
    <source>
        <dbReference type="Google" id="ProtNLM"/>
    </source>
</evidence>
<evidence type="ECO:0000256" key="1">
    <source>
        <dbReference type="SAM" id="MobiDB-lite"/>
    </source>
</evidence>
<dbReference type="SMART" id="SM00671">
    <property type="entry name" value="SEL1"/>
    <property type="match status" value="5"/>
</dbReference>
<accession>A0A7S3Z7B1</accession>
<dbReference type="Gene3D" id="1.25.40.10">
    <property type="entry name" value="Tetratricopeptide repeat domain"/>
    <property type="match status" value="1"/>
</dbReference>
<organism evidence="2">
    <name type="scientific">Lotharella globosa</name>
    <dbReference type="NCBI Taxonomy" id="91324"/>
    <lineage>
        <taxon>Eukaryota</taxon>
        <taxon>Sar</taxon>
        <taxon>Rhizaria</taxon>
        <taxon>Cercozoa</taxon>
        <taxon>Chlorarachniophyceae</taxon>
        <taxon>Lotharella</taxon>
    </lineage>
</organism>
<dbReference type="InterPro" id="IPR052748">
    <property type="entry name" value="ISR_Activator"/>
</dbReference>
<gene>
    <name evidence="2" type="ORF">LGLO00237_LOCUS25938</name>
</gene>
<dbReference type="InterPro" id="IPR006597">
    <property type="entry name" value="Sel1-like"/>
</dbReference>
<evidence type="ECO:0000313" key="2">
    <source>
        <dbReference type="EMBL" id="CAE0674164.1"/>
    </source>
</evidence>
<name>A0A7S3Z7B1_9EUKA</name>
<feature type="compositionally biased region" description="Low complexity" evidence="1">
    <location>
        <begin position="376"/>
        <end position="388"/>
    </location>
</feature>
<feature type="compositionally biased region" description="Basic and acidic residues" evidence="1">
    <location>
        <begin position="283"/>
        <end position="296"/>
    </location>
</feature>
<dbReference type="PANTHER" id="PTHR45011:SF1">
    <property type="entry name" value="DAP3-BINDING CELL DEATH ENHANCER 1"/>
    <property type="match status" value="1"/>
</dbReference>
<dbReference type="Pfam" id="PF08238">
    <property type="entry name" value="Sel1"/>
    <property type="match status" value="5"/>
</dbReference>
<dbReference type="EMBL" id="HBIV01036290">
    <property type="protein sequence ID" value="CAE0674164.1"/>
    <property type="molecule type" value="Transcribed_RNA"/>
</dbReference>
<feature type="region of interest" description="Disordered" evidence="1">
    <location>
        <begin position="1"/>
        <end position="36"/>
    </location>
</feature>
<feature type="region of interest" description="Disordered" evidence="1">
    <location>
        <begin position="457"/>
        <end position="601"/>
    </location>
</feature>
<feature type="compositionally biased region" description="Basic and acidic residues" evidence="1">
    <location>
        <begin position="309"/>
        <end position="321"/>
    </location>
</feature>
<feature type="compositionally biased region" description="Polar residues" evidence="1">
    <location>
        <begin position="344"/>
        <end position="357"/>
    </location>
</feature>
<proteinExistence type="predicted"/>
<sequence length="760" mass="84421">MGNLQSTERPNMGKDTRYARKWPEDPEEIERDSQHWKKAAERGDVIAQFNLGWCYRNGYGVEQDNMKAFEWYAKAAARGHADAQFNLALCFKHGRGVHQNSPKAAEWCQKSATQGHIDAQNHLAWCYEHGYGVEPCQEKAALWCEKAAAQGDECAQYNLGWRYENGIGVEKSDSKAAEWYAKAAEQEDPVAQYNLACRYEKGTGLPVDKKRAMELYKKSAEQHYLPAIHAVERVIDEACGLSAAESAFDALSSCSKVSSVSASVVGELPPGFFRKICLSSLGEHDESSEEENKSERGNNLGGEGEEGAAEGHHHPPHREGNYSDESDSEGENARVRDDDFDVSPDQSTGTPEWSSSPEDIKHLAPPGVPTGRHHSQSSQSSLSSLPLHPVDESESPLEYSPNESLYSPEKPAREAMYDSSTPPEEEDDSDESNTSRIVGDDRWPYPTYSVAMSSLNYNHNYSDDVGLDTKHHYAGGHPLDSYIEEEDSYEPSVSYDGDEDGVLERPEIPRRRIRSGTHYEPPASPSEPPSVASEQPPTPPSNALTPIELTSFRGAPMVDSPTEKEPNLDHIITTPQELSRVEPGGRGGFEESARALQRKHERAMRRLQQEMAAEEKSDEDDVKVVVTLDDDYVLPVSRKKRQETPKAPKKAYTDRVNITTSTSSDLTAGDAYNLLAKGRLPREPSSNFYSEGHRDSSFNSHPVMPNFSMCHRSTSFGNHPMRQRKAGAGYDPDDALHDLCTMRGEASGGLYFQRHGVYEA</sequence>
<dbReference type="AlphaFoldDB" id="A0A7S3Z7B1"/>
<dbReference type="SUPFAM" id="SSF81901">
    <property type="entry name" value="HCP-like"/>
    <property type="match status" value="2"/>
</dbReference>
<dbReference type="InterPro" id="IPR011990">
    <property type="entry name" value="TPR-like_helical_dom_sf"/>
</dbReference>
<feature type="region of interest" description="Disordered" evidence="1">
    <location>
        <begin position="283"/>
        <end position="445"/>
    </location>
</feature>
<dbReference type="PANTHER" id="PTHR45011">
    <property type="entry name" value="DAP3-BINDING CELL DEATH ENHANCER 1"/>
    <property type="match status" value="1"/>
</dbReference>
<protein>
    <recommendedName>
        <fullName evidence="3">HCP-like protein</fullName>
    </recommendedName>
</protein>